<dbReference type="PANTHER" id="PTHR31923">
    <property type="entry name" value="BSD DOMAIN-CONTAINING PROTEIN"/>
    <property type="match status" value="1"/>
</dbReference>
<feature type="domain" description="BSD" evidence="2">
    <location>
        <begin position="143"/>
        <end position="188"/>
    </location>
</feature>
<feature type="region of interest" description="Disordered" evidence="1">
    <location>
        <begin position="205"/>
        <end position="237"/>
    </location>
</feature>
<dbReference type="PROSITE" id="PS50858">
    <property type="entry name" value="BSD"/>
    <property type="match status" value="1"/>
</dbReference>
<name>A0A804JCU2_MUSAM</name>
<evidence type="ECO:0000256" key="1">
    <source>
        <dbReference type="SAM" id="MobiDB-lite"/>
    </source>
</evidence>
<dbReference type="FunCoup" id="A0A804JCU2">
    <property type="interactions" value="3093"/>
</dbReference>
<dbReference type="EnsemblPlants" id="Ma06_t05110.1">
    <property type="protein sequence ID" value="Ma06_p05110.1"/>
    <property type="gene ID" value="Ma06_g05110"/>
</dbReference>
<evidence type="ECO:0000313" key="5">
    <source>
        <dbReference type="Proteomes" id="UP000012960"/>
    </source>
</evidence>
<organism evidence="4 5">
    <name type="scientific">Musa acuminata subsp. malaccensis</name>
    <name type="common">Wild banana</name>
    <name type="synonym">Musa malaccensis</name>
    <dbReference type="NCBI Taxonomy" id="214687"/>
    <lineage>
        <taxon>Eukaryota</taxon>
        <taxon>Viridiplantae</taxon>
        <taxon>Streptophyta</taxon>
        <taxon>Embryophyta</taxon>
        <taxon>Tracheophyta</taxon>
        <taxon>Spermatophyta</taxon>
        <taxon>Magnoliopsida</taxon>
        <taxon>Liliopsida</taxon>
        <taxon>Zingiberales</taxon>
        <taxon>Musaceae</taxon>
        <taxon>Musa</taxon>
    </lineage>
</organism>
<keyword evidence="5" id="KW-1185">Reference proteome</keyword>
<dbReference type="OMA" id="EKHAKFV"/>
<feature type="compositionally biased region" description="Acidic residues" evidence="1">
    <location>
        <begin position="256"/>
        <end position="266"/>
    </location>
</feature>
<evidence type="ECO:0000313" key="3">
    <source>
        <dbReference type="EMBL" id="CAG1845334.1"/>
    </source>
</evidence>
<accession>A0A804JCU2</accession>
<proteinExistence type="predicted"/>
<protein>
    <submittedName>
        <fullName evidence="3">(wild Malaysian banana) hypothetical protein</fullName>
    </submittedName>
</protein>
<dbReference type="Proteomes" id="UP000012960">
    <property type="component" value="Unplaced"/>
</dbReference>
<dbReference type="SMART" id="SM00751">
    <property type="entry name" value="BSD"/>
    <property type="match status" value="1"/>
</dbReference>
<feature type="region of interest" description="Disordered" evidence="1">
    <location>
        <begin position="256"/>
        <end position="284"/>
    </location>
</feature>
<reference evidence="3" key="1">
    <citation type="submission" date="2021-03" db="EMBL/GenBank/DDBJ databases">
        <authorList>
            <consortium name="Genoscope - CEA"/>
            <person name="William W."/>
        </authorList>
    </citation>
    <scope>NUCLEOTIDE SEQUENCE</scope>
    <source>
        <strain evidence="3">Doubled-haploid Pahang</strain>
    </source>
</reference>
<dbReference type="PANTHER" id="PTHR31923:SF1">
    <property type="entry name" value="BSD DOMAIN-CONTAINING PROTEIN"/>
    <property type="match status" value="1"/>
</dbReference>
<evidence type="ECO:0000259" key="2">
    <source>
        <dbReference type="PROSITE" id="PS50858"/>
    </source>
</evidence>
<dbReference type="AlphaFoldDB" id="A0A804JCU2"/>
<dbReference type="EMBL" id="HG996471">
    <property type="protein sequence ID" value="CAG1845334.1"/>
    <property type="molecule type" value="Genomic_DNA"/>
</dbReference>
<gene>
    <name evidence="3" type="ORF">GSMUA_151290.1</name>
</gene>
<reference evidence="4" key="2">
    <citation type="submission" date="2021-05" db="UniProtKB">
        <authorList>
            <consortium name="EnsemblPlants"/>
        </authorList>
    </citation>
    <scope>IDENTIFICATION</scope>
    <source>
        <strain evidence="4">subsp. malaccensis</strain>
    </source>
</reference>
<dbReference type="InterPro" id="IPR035925">
    <property type="entry name" value="BSD_dom_sf"/>
</dbReference>
<dbReference type="Gramene" id="Ma06_t05110.1">
    <property type="protein sequence ID" value="Ma06_p05110.1"/>
    <property type="gene ID" value="Ma06_g05110"/>
</dbReference>
<sequence>MDLWQRAKGLAEEAAKRSQDLTRDAARISQEFVSETTKKSKEIAAEASKKADLIRSEALRAADQIKTLAVDIPIPIPSTLGQGSNAAVAPDPGSDLERFGVTEELREFVKGIQLSTFRDFPMQDEPEMSDVPTVSNVRQDLNEWQARHATLVLSTVKEISTFRYELCPRYMKERKFWRIYFTLINSYVAPYEKQYMEELKTKAEQSQVDRIKENPTAVSATAAKSKETKLQKTTTSSTVEDLDVFLLGDLGSDDEGLDDGNDGLDDDLNKIGSTSGLDSDIDKI</sequence>
<dbReference type="InterPro" id="IPR005607">
    <property type="entry name" value="BSD_dom"/>
</dbReference>
<evidence type="ECO:0000313" key="4">
    <source>
        <dbReference type="EnsemblPlants" id="Ma06_p05110.1"/>
    </source>
</evidence>
<dbReference type="OrthoDB" id="47923at2759"/>
<dbReference type="Pfam" id="PF03909">
    <property type="entry name" value="BSD"/>
    <property type="match status" value="1"/>
</dbReference>
<dbReference type="Gene3D" id="1.10.3970.10">
    <property type="entry name" value="BSD domain"/>
    <property type="match status" value="1"/>
</dbReference>
<dbReference type="SUPFAM" id="SSF140383">
    <property type="entry name" value="BSD domain-like"/>
    <property type="match status" value="1"/>
</dbReference>